<dbReference type="GO" id="GO:0005524">
    <property type="term" value="F:ATP binding"/>
    <property type="evidence" value="ECO:0007669"/>
    <property type="project" value="UniProtKB-UniRule"/>
</dbReference>
<dbReference type="Gene3D" id="1.10.287.380">
    <property type="entry name" value="Valyl-tRNA synthetase, C-terminal domain"/>
    <property type="match status" value="1"/>
</dbReference>
<accession>A0A4Q1JSQ2</accession>
<dbReference type="NCBIfam" id="NF004349">
    <property type="entry name" value="PRK05729.1"/>
    <property type="match status" value="1"/>
</dbReference>
<dbReference type="GO" id="GO:0005829">
    <property type="term" value="C:cytosol"/>
    <property type="evidence" value="ECO:0007669"/>
    <property type="project" value="TreeGrafter"/>
</dbReference>
<dbReference type="InterPro" id="IPR009008">
    <property type="entry name" value="Val/Leu/Ile-tRNA-synth_edit"/>
</dbReference>
<dbReference type="EC" id="6.1.1.9" evidence="12"/>
<sequence length="941" mass="105697">MSLASSYDPKSFESRLYAHWEQQGYFKPSGQGEPYSILLPPPNVTGTLHMGHAFQHTLMDALVRYHRMRGYDTLWQMGTDHAGIATEMVVSRNLALAGEGQTRDSLGREGFIAKVWEWKAQSGDTIERQMRRLGASGDWSRSSFTMDPQPSAAVTEVFIRWYEQGLIYRGQRLVNWDPVLKTAISDLEVENVEEDGFLWSIRYPLADGVTYEHVEHDAEGNETLREVRDYLVVATTRPETMLGDTAAMVHPEDPRYAALIGKSVALPLSDRTIPVIADDYVDRDFGTGVVKVTPAHDFNDYQVGVRHDLPMINLFTPTAALNESAPAKYRGLDRYAARQEVLADLEALGLLVETRPHKLQVPRGDRTGQVIEPYLTDQWFVKMDALAKRGLELVESGQVKFVPPNWINTYRHWMENIQDWCISRQLWWGHRIPAWFDNTGNCYVGRDEAEARARHGLSAEVVLTQDSDVLETWFSSQLWPFSTLGWPDAQAMAERGFDRYLPSSVLVTGFDIIFFWVARMVMATDAFTGKVPFRDVYMTGLIRDAQGQKMSKSKGNVLDPLDIIDGIALEDLVGKRTHGLMQPKLAEKIERATRKEFPDGIAAHGADALRFTIAALATHGRDIKFDMSRAEGYKNFCNKLWNATRFVLMNTEGASFTGAPTPATDAEKWILARLAAVTAQAQAQFSEYRFDLLSQALYEFAWNEFCDWFVELAKPALNGEDAAAAASTRHTLLYVLEALLRLLHPLIPFVTEELWLQVAPRLGIQAPTISLQHYPAVADFAADGYATAEADVEWFRAMVSALRRVRSELGVSPARQVQLLLQGGREQDHARVTRFEAPLRFLLKLEAVRWLAADEASPAAAAAVVGELKLLVPLEGLVDLDAERTRLDKEIAKVASEREKSQAKLAKFSDKVPPAVVEQERARLADWSTQLDALQAQRGKL</sequence>
<dbReference type="Gene3D" id="3.40.50.620">
    <property type="entry name" value="HUPs"/>
    <property type="match status" value="2"/>
</dbReference>
<evidence type="ECO:0000256" key="1">
    <source>
        <dbReference type="ARBA" id="ARBA00004496"/>
    </source>
</evidence>
<evidence type="ECO:0000256" key="2">
    <source>
        <dbReference type="ARBA" id="ARBA00011245"/>
    </source>
</evidence>
<dbReference type="RefSeq" id="WP_129472041.1">
    <property type="nucleotide sequence ID" value="NZ_SAWZ01000008.1"/>
</dbReference>
<protein>
    <recommendedName>
        <fullName evidence="12">Valine--tRNA ligase</fullName>
        <ecNumber evidence="12">6.1.1.9</ecNumber>
    </recommendedName>
    <alternativeName>
        <fullName evidence="12">Valyl-tRNA synthetase</fullName>
        <shortName evidence="12">ValRS</shortName>
    </alternativeName>
</protein>
<dbReference type="Pfam" id="PF08264">
    <property type="entry name" value="Anticodon_1"/>
    <property type="match status" value="1"/>
</dbReference>
<comment type="catalytic activity">
    <reaction evidence="10 12">
        <text>tRNA(Val) + L-valine + ATP = L-valyl-tRNA(Val) + AMP + diphosphate</text>
        <dbReference type="Rhea" id="RHEA:10704"/>
        <dbReference type="Rhea" id="RHEA-COMP:9672"/>
        <dbReference type="Rhea" id="RHEA-COMP:9708"/>
        <dbReference type="ChEBI" id="CHEBI:30616"/>
        <dbReference type="ChEBI" id="CHEBI:33019"/>
        <dbReference type="ChEBI" id="CHEBI:57762"/>
        <dbReference type="ChEBI" id="CHEBI:78442"/>
        <dbReference type="ChEBI" id="CHEBI:78537"/>
        <dbReference type="ChEBI" id="CHEBI:456215"/>
        <dbReference type="EC" id="6.1.1.9"/>
    </reaction>
</comment>
<proteinExistence type="inferred from homology"/>
<feature type="domain" description="Valyl-tRNA synthetase tRNA-binding arm" evidence="15">
    <location>
        <begin position="879"/>
        <end position="941"/>
    </location>
</feature>
<evidence type="ECO:0000313" key="17">
    <source>
        <dbReference type="Proteomes" id="UP000289784"/>
    </source>
</evidence>
<evidence type="ECO:0000256" key="5">
    <source>
        <dbReference type="ARBA" id="ARBA00022741"/>
    </source>
</evidence>
<dbReference type="PANTHER" id="PTHR11946:SF93">
    <property type="entry name" value="VALINE--TRNA LIGASE, CHLOROPLASTIC_MITOCHONDRIAL 2"/>
    <property type="match status" value="1"/>
</dbReference>
<dbReference type="AlphaFoldDB" id="A0A4Q1JSQ2"/>
<keyword evidence="5 12" id="KW-0547">Nucleotide-binding</keyword>
<evidence type="ECO:0000259" key="13">
    <source>
        <dbReference type="Pfam" id="PF00133"/>
    </source>
</evidence>
<comment type="function">
    <text evidence="12">Catalyzes the attachment of valine to tRNA(Val). As ValRS can inadvertently accommodate and process structurally similar amino acids such as threonine, to avoid such errors, it has a 'posttransfer' editing activity that hydrolyzes mischarged Thr-tRNA(Val) in a tRNA-dependent manner.</text>
</comment>
<dbReference type="SUPFAM" id="SSF50677">
    <property type="entry name" value="ValRS/IleRS/LeuRS editing domain"/>
    <property type="match status" value="1"/>
</dbReference>
<feature type="coiled-coil region" evidence="12">
    <location>
        <begin position="877"/>
        <end position="937"/>
    </location>
</feature>
<evidence type="ECO:0000256" key="3">
    <source>
        <dbReference type="ARBA" id="ARBA00022490"/>
    </source>
</evidence>
<comment type="similarity">
    <text evidence="11 12">Belongs to the class-I aminoacyl-tRNA synthetase family. ValS type 1 subfamily.</text>
</comment>
<feature type="binding site" evidence="12">
    <location>
        <position position="552"/>
    </location>
    <ligand>
        <name>ATP</name>
        <dbReference type="ChEBI" id="CHEBI:30616"/>
    </ligand>
</feature>
<feature type="short sequence motif" description="'HIGH' region" evidence="12">
    <location>
        <begin position="42"/>
        <end position="52"/>
    </location>
</feature>
<dbReference type="FunFam" id="1.10.287.380:FF:000001">
    <property type="entry name" value="Valine--tRNA ligase"/>
    <property type="match status" value="1"/>
</dbReference>
<comment type="domain">
    <text evidence="12">ValRS has two distinct active sites: one for aminoacylation and one for editing. The misactivated threonine is translocated from the active site to the editing site.</text>
</comment>
<evidence type="ECO:0000256" key="10">
    <source>
        <dbReference type="ARBA" id="ARBA00047552"/>
    </source>
</evidence>
<dbReference type="NCBIfam" id="TIGR00422">
    <property type="entry name" value="valS"/>
    <property type="match status" value="1"/>
</dbReference>
<dbReference type="InterPro" id="IPR013155">
    <property type="entry name" value="M/V/L/I-tRNA-synth_anticd-bd"/>
</dbReference>
<dbReference type="GO" id="GO:0004832">
    <property type="term" value="F:valine-tRNA ligase activity"/>
    <property type="evidence" value="ECO:0007669"/>
    <property type="project" value="UniProtKB-UniRule"/>
</dbReference>
<comment type="domain">
    <text evidence="12">The C-terminal coiled-coil domain is crucial for aminoacylation activity.</text>
</comment>
<evidence type="ECO:0000256" key="8">
    <source>
        <dbReference type="ARBA" id="ARBA00023054"/>
    </source>
</evidence>
<dbReference type="PANTHER" id="PTHR11946">
    <property type="entry name" value="VALYL-TRNA SYNTHETASES"/>
    <property type="match status" value="1"/>
</dbReference>
<evidence type="ECO:0000259" key="15">
    <source>
        <dbReference type="Pfam" id="PF10458"/>
    </source>
</evidence>
<feature type="domain" description="Methionyl/Valyl/Leucyl/Isoleucyl-tRNA synthetase anticodon-binding" evidence="14">
    <location>
        <begin position="667"/>
        <end position="819"/>
    </location>
</feature>
<dbReference type="Gene3D" id="3.90.740.10">
    <property type="entry name" value="Valyl/Leucyl/Isoleucyl-tRNA synthetase, editing domain"/>
    <property type="match status" value="2"/>
</dbReference>
<keyword evidence="6 12" id="KW-0067">ATP-binding</keyword>
<evidence type="ECO:0000256" key="11">
    <source>
        <dbReference type="ARBA" id="ARBA00060830"/>
    </source>
</evidence>
<dbReference type="HAMAP" id="MF_02004">
    <property type="entry name" value="Val_tRNA_synth_type1"/>
    <property type="match status" value="1"/>
</dbReference>
<dbReference type="EMBL" id="SAWZ01000008">
    <property type="protein sequence ID" value="RXR02774.1"/>
    <property type="molecule type" value="Genomic_DNA"/>
</dbReference>
<keyword evidence="3 12" id="KW-0963">Cytoplasm</keyword>
<gene>
    <name evidence="12" type="primary">valS</name>
    <name evidence="16" type="ORF">EPA99_14955</name>
</gene>
<comment type="caution">
    <text evidence="16">The sequence shown here is derived from an EMBL/GenBank/DDBJ whole genome shotgun (WGS) entry which is preliminary data.</text>
</comment>
<keyword evidence="9 12" id="KW-0030">Aminoacyl-tRNA synthetase</keyword>
<dbReference type="PROSITE" id="PS00178">
    <property type="entry name" value="AA_TRNA_LIGASE_I"/>
    <property type="match status" value="1"/>
</dbReference>
<dbReference type="InterPro" id="IPR010978">
    <property type="entry name" value="tRNA-bd_arm"/>
</dbReference>
<evidence type="ECO:0000256" key="7">
    <source>
        <dbReference type="ARBA" id="ARBA00022917"/>
    </source>
</evidence>
<dbReference type="InterPro" id="IPR019499">
    <property type="entry name" value="Val-tRNA_synth_tRNA-bd"/>
</dbReference>
<dbReference type="FunFam" id="3.40.50.620:FF:000032">
    <property type="entry name" value="Valine--tRNA ligase"/>
    <property type="match status" value="1"/>
</dbReference>
<name>A0A4Q1JSQ2_9GAMM</name>
<organism evidence="16 17">
    <name type="scientific">Pseudoxanthomonas composti</name>
    <dbReference type="NCBI Taxonomy" id="2137479"/>
    <lineage>
        <taxon>Bacteria</taxon>
        <taxon>Pseudomonadati</taxon>
        <taxon>Pseudomonadota</taxon>
        <taxon>Gammaproteobacteria</taxon>
        <taxon>Lysobacterales</taxon>
        <taxon>Lysobacteraceae</taxon>
        <taxon>Pseudoxanthomonas</taxon>
    </lineage>
</organism>
<dbReference type="InterPro" id="IPR002303">
    <property type="entry name" value="Valyl-tRNA_ligase"/>
</dbReference>
<dbReference type="Gene3D" id="1.10.730.10">
    <property type="entry name" value="Isoleucyl-tRNA Synthetase, Domain 1"/>
    <property type="match status" value="1"/>
</dbReference>
<dbReference type="Proteomes" id="UP000289784">
    <property type="component" value="Unassembled WGS sequence"/>
</dbReference>
<keyword evidence="8 12" id="KW-0175">Coiled coil</keyword>
<evidence type="ECO:0000313" key="16">
    <source>
        <dbReference type="EMBL" id="RXR02774.1"/>
    </source>
</evidence>
<dbReference type="GO" id="GO:0002161">
    <property type="term" value="F:aminoacyl-tRNA deacylase activity"/>
    <property type="evidence" value="ECO:0007669"/>
    <property type="project" value="InterPro"/>
</dbReference>
<dbReference type="SUPFAM" id="SSF46589">
    <property type="entry name" value="tRNA-binding arm"/>
    <property type="match status" value="1"/>
</dbReference>
<dbReference type="GO" id="GO:0006438">
    <property type="term" value="P:valyl-tRNA aminoacylation"/>
    <property type="evidence" value="ECO:0007669"/>
    <property type="project" value="UniProtKB-UniRule"/>
</dbReference>
<keyword evidence="7 12" id="KW-0648">Protein biosynthesis</keyword>
<evidence type="ECO:0000256" key="6">
    <source>
        <dbReference type="ARBA" id="ARBA00022840"/>
    </source>
</evidence>
<dbReference type="SUPFAM" id="SSF47323">
    <property type="entry name" value="Anticodon-binding domain of a subclass of class I aminoacyl-tRNA synthetases"/>
    <property type="match status" value="1"/>
</dbReference>
<dbReference type="InterPro" id="IPR001412">
    <property type="entry name" value="aa-tRNA-synth_I_CS"/>
</dbReference>
<evidence type="ECO:0000256" key="9">
    <source>
        <dbReference type="ARBA" id="ARBA00023146"/>
    </source>
</evidence>
<dbReference type="SUPFAM" id="SSF52374">
    <property type="entry name" value="Nucleotidylyl transferase"/>
    <property type="match status" value="1"/>
</dbReference>
<reference evidence="16 17" key="1">
    <citation type="submission" date="2019-01" db="EMBL/GenBank/DDBJ databases">
        <title>Pseudoxanthomonas composti sp. nov., isolated from compost.</title>
        <authorList>
            <person name="Yang G."/>
        </authorList>
    </citation>
    <scope>NUCLEOTIDE SEQUENCE [LARGE SCALE GENOMIC DNA]</scope>
    <source>
        <strain evidence="16 17">GSS15</strain>
    </source>
</reference>
<dbReference type="FunFam" id="3.40.50.620:FF:000098">
    <property type="entry name" value="Valine--tRNA ligase"/>
    <property type="match status" value="1"/>
</dbReference>
<keyword evidence="4 12" id="KW-0436">Ligase</keyword>
<dbReference type="InterPro" id="IPR002300">
    <property type="entry name" value="aa-tRNA-synth_Ia"/>
</dbReference>
<dbReference type="CDD" id="cd07962">
    <property type="entry name" value="Anticodon_Ia_Val"/>
    <property type="match status" value="1"/>
</dbReference>
<evidence type="ECO:0000256" key="4">
    <source>
        <dbReference type="ARBA" id="ARBA00022598"/>
    </source>
</evidence>
<dbReference type="Pfam" id="PF00133">
    <property type="entry name" value="tRNA-synt_1"/>
    <property type="match status" value="1"/>
</dbReference>
<feature type="short sequence motif" description="'KMSKS' region" evidence="12">
    <location>
        <begin position="549"/>
        <end position="553"/>
    </location>
</feature>
<comment type="subcellular location">
    <subcellularLocation>
        <location evidence="1 12">Cytoplasm</location>
    </subcellularLocation>
</comment>
<dbReference type="Pfam" id="PF10458">
    <property type="entry name" value="Val_tRNA-synt_C"/>
    <property type="match status" value="1"/>
</dbReference>
<dbReference type="InterPro" id="IPR033705">
    <property type="entry name" value="Anticodon_Ia_Val"/>
</dbReference>
<dbReference type="CDD" id="cd00817">
    <property type="entry name" value="ValRS_core"/>
    <property type="match status" value="1"/>
</dbReference>
<feature type="domain" description="Aminoacyl-tRNA synthetase class Ia" evidence="13">
    <location>
        <begin position="16"/>
        <end position="626"/>
    </location>
</feature>
<dbReference type="InterPro" id="IPR014729">
    <property type="entry name" value="Rossmann-like_a/b/a_fold"/>
</dbReference>
<dbReference type="PRINTS" id="PR00986">
    <property type="entry name" value="TRNASYNTHVAL"/>
</dbReference>
<keyword evidence="17" id="KW-1185">Reference proteome</keyword>
<evidence type="ECO:0000256" key="12">
    <source>
        <dbReference type="HAMAP-Rule" id="MF_02004"/>
    </source>
</evidence>
<evidence type="ECO:0000259" key="14">
    <source>
        <dbReference type="Pfam" id="PF08264"/>
    </source>
</evidence>
<dbReference type="OrthoDB" id="9810365at2"/>
<dbReference type="InterPro" id="IPR009080">
    <property type="entry name" value="tRNAsynth_Ia_anticodon-bd"/>
</dbReference>
<comment type="subunit">
    <text evidence="2 12">Monomer.</text>
</comment>
<dbReference type="InterPro" id="IPR037118">
    <property type="entry name" value="Val-tRNA_synth_C_sf"/>
</dbReference>